<dbReference type="EMBL" id="LJCO01000012">
    <property type="protein sequence ID" value="KPV45183.1"/>
    <property type="molecule type" value="Genomic_DNA"/>
</dbReference>
<dbReference type="SUPFAM" id="SSF52540">
    <property type="entry name" value="P-loop containing nucleoside triphosphate hydrolases"/>
    <property type="match status" value="1"/>
</dbReference>
<evidence type="ECO:0000256" key="3">
    <source>
        <dbReference type="ARBA" id="ARBA00022806"/>
    </source>
</evidence>
<dbReference type="RefSeq" id="WP_054967759.1">
    <property type="nucleotide sequence ID" value="NZ_LJCO01000012.1"/>
</dbReference>
<dbReference type="InterPro" id="IPR014017">
    <property type="entry name" value="DNA_helicase_UvrD-like_C"/>
</dbReference>
<dbReference type="STRING" id="471514.AN477_03295"/>
<evidence type="ECO:0000256" key="6">
    <source>
        <dbReference type="ARBA" id="ARBA00034617"/>
    </source>
</evidence>
<comment type="catalytic activity">
    <reaction evidence="6">
        <text>Couples ATP hydrolysis with the unwinding of duplex DNA by translocating in the 3'-5' direction.</text>
        <dbReference type="EC" id="5.6.2.4"/>
    </reaction>
</comment>
<dbReference type="GO" id="GO:0043138">
    <property type="term" value="F:3'-5' DNA helicase activity"/>
    <property type="evidence" value="ECO:0007669"/>
    <property type="project" value="UniProtKB-EC"/>
</dbReference>
<accession>A0A0P9F1D2</accession>
<organism evidence="12 13">
    <name type="scientific">Alicyclobacillus ferrooxydans</name>
    <dbReference type="NCBI Taxonomy" id="471514"/>
    <lineage>
        <taxon>Bacteria</taxon>
        <taxon>Bacillati</taxon>
        <taxon>Bacillota</taxon>
        <taxon>Bacilli</taxon>
        <taxon>Bacillales</taxon>
        <taxon>Alicyclobacillaceae</taxon>
        <taxon>Alicyclobacillus</taxon>
    </lineage>
</organism>
<evidence type="ECO:0000256" key="4">
    <source>
        <dbReference type="ARBA" id="ARBA00022840"/>
    </source>
</evidence>
<protein>
    <recommendedName>
        <fullName evidence="7">DNA 3'-5' helicase</fullName>
        <ecNumber evidence="7">5.6.2.4</ecNumber>
    </recommendedName>
</protein>
<dbReference type="Pfam" id="PF00580">
    <property type="entry name" value="UvrD-helicase"/>
    <property type="match status" value="1"/>
</dbReference>
<feature type="domain" description="UvrD-like helicase ATP-binding" evidence="10">
    <location>
        <begin position="15"/>
        <end position="301"/>
    </location>
</feature>
<keyword evidence="4 9" id="KW-0067">ATP-binding</keyword>
<evidence type="ECO:0000256" key="9">
    <source>
        <dbReference type="PROSITE-ProRule" id="PRU00560"/>
    </source>
</evidence>
<gene>
    <name evidence="12" type="ORF">AN477_03295</name>
</gene>
<feature type="binding site" evidence="9">
    <location>
        <begin position="36"/>
        <end position="43"/>
    </location>
    <ligand>
        <name>ATP</name>
        <dbReference type="ChEBI" id="CHEBI:30616"/>
    </ligand>
</feature>
<dbReference type="GO" id="GO:0003677">
    <property type="term" value="F:DNA binding"/>
    <property type="evidence" value="ECO:0007669"/>
    <property type="project" value="InterPro"/>
</dbReference>
<reference evidence="12 13" key="1">
    <citation type="submission" date="2015-09" db="EMBL/GenBank/DDBJ databases">
        <title>Draft genome sequence of Alicyclobacillus ferrooxydans DSM 22381.</title>
        <authorList>
            <person name="Hemp J."/>
        </authorList>
    </citation>
    <scope>NUCLEOTIDE SEQUENCE [LARGE SCALE GENOMIC DNA]</scope>
    <source>
        <strain evidence="12 13">TC-34</strain>
    </source>
</reference>
<dbReference type="InterPro" id="IPR027417">
    <property type="entry name" value="P-loop_NTPase"/>
</dbReference>
<proteinExistence type="predicted"/>
<evidence type="ECO:0000313" key="13">
    <source>
        <dbReference type="Proteomes" id="UP000050482"/>
    </source>
</evidence>
<keyword evidence="5" id="KW-0413">Isomerase</keyword>
<evidence type="ECO:0000313" key="12">
    <source>
        <dbReference type="EMBL" id="KPV45183.1"/>
    </source>
</evidence>
<evidence type="ECO:0000256" key="8">
    <source>
        <dbReference type="ARBA" id="ARBA00048988"/>
    </source>
</evidence>
<keyword evidence="1 9" id="KW-0547">Nucleotide-binding</keyword>
<dbReference type="GO" id="GO:0005524">
    <property type="term" value="F:ATP binding"/>
    <property type="evidence" value="ECO:0007669"/>
    <property type="project" value="UniProtKB-UniRule"/>
</dbReference>
<dbReference type="Gene3D" id="3.40.50.300">
    <property type="entry name" value="P-loop containing nucleotide triphosphate hydrolases"/>
    <property type="match status" value="3"/>
</dbReference>
<keyword evidence="3 9" id="KW-0347">Helicase</keyword>
<comment type="caution">
    <text evidence="12">The sequence shown here is derived from an EMBL/GenBank/DDBJ whole genome shotgun (WGS) entry which is preliminary data.</text>
</comment>
<dbReference type="Proteomes" id="UP000050482">
    <property type="component" value="Unassembled WGS sequence"/>
</dbReference>
<dbReference type="AlphaFoldDB" id="A0A0P9F1D2"/>
<keyword evidence="13" id="KW-1185">Reference proteome</keyword>
<dbReference type="OrthoDB" id="9810135at2"/>
<sequence>MPRYITSTSWIPSDNMELEAAALLAVKSTKNSYVIAGPGAGKTELLAQRASYLLETNTSPLPKKILAISFKKDAAKNLQDRVLKRCGKALATRFESLTFDAFGKRLFENFRKAIPESYRPSKEYELLAQFGRDALEQVFIQLSPPKQLGKYGLAGVNKGQFLMQYTASQLPHVNPETDSILNWAIRNTWTYMLNSNGKKSQCTFPMISRIVEYMLRKNPLITRALRSTYSHVFLDEFQDTTDIQYDLLKTAFKDSSVVITAVGDDKQRIMGWAGAMHNAFETYKTDFDADEFVLLRNFRSAPNLVKMQQVLATSLTDNSVVAVPSERWNEDEGTCEIWNFNDEHRESVYVANQIRNWIASEGINPRDICILSKVKPERYCGSIISELSKFSIKARIEANLQDILSEPCVGVIVDFLRLACYKQAPMSWGNIVKLLFHINGINEEARYSQVYNLENELKRFISGLSDQMLDMDKLSLAQVQALLWSTVEFLNEDILRRIFPVYQVGDYLQKVVYAMADYLYQYLVHDGSWTSAIEDFIGINTIPIMTIHKSKGLEYDTVLFVGLEDSAFFKFQEQTDEDTAAFFVAFSRAKRRVVFTYSQNRQRSQSRSNIKSLYDLLSDAGVKEITI</sequence>
<dbReference type="PANTHER" id="PTHR11070">
    <property type="entry name" value="UVRD / RECB / PCRA DNA HELICASE FAMILY MEMBER"/>
    <property type="match status" value="1"/>
</dbReference>
<evidence type="ECO:0000259" key="11">
    <source>
        <dbReference type="PROSITE" id="PS51217"/>
    </source>
</evidence>
<evidence type="ECO:0000256" key="1">
    <source>
        <dbReference type="ARBA" id="ARBA00022741"/>
    </source>
</evidence>
<dbReference type="EC" id="5.6.2.4" evidence="7"/>
<dbReference type="GO" id="GO:0016887">
    <property type="term" value="F:ATP hydrolysis activity"/>
    <property type="evidence" value="ECO:0007669"/>
    <property type="project" value="RHEA"/>
</dbReference>
<dbReference type="CDD" id="cd17932">
    <property type="entry name" value="DEXQc_UvrD"/>
    <property type="match status" value="1"/>
</dbReference>
<evidence type="ECO:0000256" key="2">
    <source>
        <dbReference type="ARBA" id="ARBA00022801"/>
    </source>
</evidence>
<evidence type="ECO:0000256" key="7">
    <source>
        <dbReference type="ARBA" id="ARBA00034808"/>
    </source>
</evidence>
<comment type="catalytic activity">
    <reaction evidence="8">
        <text>ATP + H2O = ADP + phosphate + H(+)</text>
        <dbReference type="Rhea" id="RHEA:13065"/>
        <dbReference type="ChEBI" id="CHEBI:15377"/>
        <dbReference type="ChEBI" id="CHEBI:15378"/>
        <dbReference type="ChEBI" id="CHEBI:30616"/>
        <dbReference type="ChEBI" id="CHEBI:43474"/>
        <dbReference type="ChEBI" id="CHEBI:456216"/>
        <dbReference type="EC" id="5.6.2.4"/>
    </reaction>
</comment>
<evidence type="ECO:0000259" key="10">
    <source>
        <dbReference type="PROSITE" id="PS51198"/>
    </source>
</evidence>
<dbReference type="InterPro" id="IPR014016">
    <property type="entry name" value="UvrD-like_ATP-bd"/>
</dbReference>
<dbReference type="PATRIC" id="fig|471514.4.peg.3273"/>
<name>A0A0P9F1D2_9BACL</name>
<dbReference type="InterPro" id="IPR000212">
    <property type="entry name" value="DNA_helicase_UvrD/REP"/>
</dbReference>
<dbReference type="PROSITE" id="PS51217">
    <property type="entry name" value="UVRD_HELICASE_CTER"/>
    <property type="match status" value="1"/>
</dbReference>
<dbReference type="PROSITE" id="PS51198">
    <property type="entry name" value="UVRD_HELICASE_ATP_BIND"/>
    <property type="match status" value="1"/>
</dbReference>
<keyword evidence="2 9" id="KW-0378">Hydrolase</keyword>
<evidence type="ECO:0000256" key="5">
    <source>
        <dbReference type="ARBA" id="ARBA00023235"/>
    </source>
</evidence>
<dbReference type="Pfam" id="PF13361">
    <property type="entry name" value="UvrD_C"/>
    <property type="match status" value="1"/>
</dbReference>
<feature type="domain" description="UvrD-like helicase C-terminal" evidence="11">
    <location>
        <begin position="306"/>
        <end position="552"/>
    </location>
</feature>